<feature type="transmembrane region" description="Helical" evidence="7">
    <location>
        <begin position="365"/>
        <end position="385"/>
    </location>
</feature>
<dbReference type="KEGG" id="bcel:BcellWH2_02833"/>
<protein>
    <submittedName>
        <fullName evidence="8">Tetratricopeptide repeat protein</fullName>
    </submittedName>
</protein>
<comment type="similarity">
    <text evidence="5">Belongs to the Rap family.</text>
</comment>
<feature type="repeat" description="TPR" evidence="6">
    <location>
        <begin position="102"/>
        <end position="135"/>
    </location>
</feature>
<keyword evidence="4 6" id="KW-0802">TPR repeat</keyword>
<evidence type="ECO:0000313" key="8">
    <source>
        <dbReference type="EMBL" id="ALJ60072.1"/>
    </source>
</evidence>
<keyword evidence="7" id="KW-0472">Membrane</keyword>
<dbReference type="PANTHER" id="PTHR46630">
    <property type="entry name" value="TETRATRICOPEPTIDE REPEAT PROTEIN 29"/>
    <property type="match status" value="1"/>
</dbReference>
<dbReference type="AlphaFoldDB" id="A0A0P0GRZ0"/>
<reference evidence="8 9" key="1">
    <citation type="journal article" date="2015" name="Science">
        <title>Genetic determinants of in vivo fitness and diet responsiveness in multiple human gut Bacteroides.</title>
        <authorList>
            <person name="Wu M."/>
            <person name="McNulty N.P."/>
            <person name="Rodionov D.A."/>
            <person name="Khoroshkin M.S."/>
            <person name="Griffin N.W."/>
            <person name="Cheng J."/>
            <person name="Latreille P."/>
            <person name="Kerstetter R.A."/>
            <person name="Terrapon N."/>
            <person name="Henrissat B."/>
            <person name="Osterman A.L."/>
            <person name="Gordon J.I."/>
        </authorList>
    </citation>
    <scope>NUCLEOTIDE SEQUENCE [LARGE SCALE GENOMIC DNA]</scope>
    <source>
        <strain evidence="8 9">WH2</strain>
    </source>
</reference>
<dbReference type="InterPro" id="IPR011990">
    <property type="entry name" value="TPR-like_helical_dom_sf"/>
</dbReference>
<dbReference type="RefSeq" id="WP_029426360.1">
    <property type="nucleotide sequence ID" value="NZ_CP012801.1"/>
</dbReference>
<dbReference type="EMBL" id="CP012801">
    <property type="protein sequence ID" value="ALJ60072.1"/>
    <property type="molecule type" value="Genomic_DNA"/>
</dbReference>
<evidence type="ECO:0000256" key="4">
    <source>
        <dbReference type="ARBA" id="ARBA00022803"/>
    </source>
</evidence>
<name>A0A0P0GRZ0_9BACE</name>
<dbReference type="InterPro" id="IPR051476">
    <property type="entry name" value="Bac_ResReg_Asp_Phosphatase"/>
</dbReference>
<dbReference type="GO" id="GO:0005737">
    <property type="term" value="C:cytoplasm"/>
    <property type="evidence" value="ECO:0007669"/>
    <property type="project" value="UniProtKB-SubCell"/>
</dbReference>
<dbReference type="PROSITE" id="PS50005">
    <property type="entry name" value="TPR"/>
    <property type="match status" value="2"/>
</dbReference>
<proteinExistence type="inferred from homology"/>
<dbReference type="Gene3D" id="1.25.40.10">
    <property type="entry name" value="Tetratricopeptide repeat domain"/>
    <property type="match status" value="2"/>
</dbReference>
<sequence length="587" mass="69052">MKLTERLILLFIIQLCFWACDNKPYSHLMSMADSLTNTNPDSAVIYLNKLKDHIETAPRSVQMYYQLLCIKANDRAYIPHSSDSIILPILNYYKQTDDLHLPETYYYAGRIYRDLGDAPQALDYFNNTLDALPSSSDSYSLKSKVYSQIGTLFLYQDIYDEALKMFKEAFHYDLLLEDSVGMSYDLRDMATSYRCLNQIDSAIYYYGKANDLALALHQQRFVSMIQSQMAGLYIQLKKYDLAKQFLQSSLSYQHKADKSGIFSVAAKYYHQLGTKDSAAYYYTQLLDFGTIYAKQAAHWGLAELAIDNNHEQDAIPHLRAYMQCVDSIRKITDREAIRQMRSVYNYKLREKEIAHLKSKNEQTKLIIISLLSLCAILASITFAYIQYFKLKQLQLTIRLKKIKRLKDKLYSRSVQFIEENKRKIEELEIMERKFLEVDQINTTLKEQLNAQKELIIYTNKQIKLDLNRREQSQAVLFKSEIYLHIQRQLKINDRSKRMLSDEDWKELEKLVNSTYNGFKENLYDIYNLSLFEYRVCLLIKINIQPIDIGKLTEHSKESISSTRRRLYEKVFHIKGAPKDWDDFIYSL</sequence>
<keyword evidence="3" id="KW-0677">Repeat</keyword>
<gene>
    <name evidence="8" type="ORF">BcellWH2_02833</name>
</gene>
<evidence type="ECO:0000256" key="3">
    <source>
        <dbReference type="ARBA" id="ARBA00022737"/>
    </source>
</evidence>
<dbReference type="SUPFAM" id="SSF48452">
    <property type="entry name" value="TPR-like"/>
    <property type="match status" value="1"/>
</dbReference>
<keyword evidence="2" id="KW-0963">Cytoplasm</keyword>
<keyword evidence="7" id="KW-0812">Transmembrane</keyword>
<feature type="repeat" description="TPR" evidence="6">
    <location>
        <begin position="143"/>
        <end position="176"/>
    </location>
</feature>
<evidence type="ECO:0000256" key="6">
    <source>
        <dbReference type="PROSITE-ProRule" id="PRU00339"/>
    </source>
</evidence>
<evidence type="ECO:0000313" key="9">
    <source>
        <dbReference type="Proteomes" id="UP000061809"/>
    </source>
</evidence>
<dbReference type="Proteomes" id="UP000061809">
    <property type="component" value="Chromosome"/>
</dbReference>
<evidence type="ECO:0000256" key="7">
    <source>
        <dbReference type="SAM" id="Phobius"/>
    </source>
</evidence>
<accession>A0A0P0GRZ0</accession>
<dbReference type="PANTHER" id="PTHR46630:SF1">
    <property type="entry name" value="TETRATRICOPEPTIDE REPEAT PROTEIN 29"/>
    <property type="match status" value="1"/>
</dbReference>
<dbReference type="InterPro" id="IPR019734">
    <property type="entry name" value="TPR_rpt"/>
</dbReference>
<dbReference type="SMART" id="SM00028">
    <property type="entry name" value="TPR"/>
    <property type="match status" value="4"/>
</dbReference>
<comment type="subcellular location">
    <subcellularLocation>
        <location evidence="1">Cytoplasm</location>
    </subcellularLocation>
</comment>
<evidence type="ECO:0000256" key="5">
    <source>
        <dbReference type="ARBA" id="ARBA00038253"/>
    </source>
</evidence>
<keyword evidence="7" id="KW-1133">Transmembrane helix</keyword>
<evidence type="ECO:0000256" key="2">
    <source>
        <dbReference type="ARBA" id="ARBA00022490"/>
    </source>
</evidence>
<organism evidence="8 9">
    <name type="scientific">Bacteroides cellulosilyticus</name>
    <dbReference type="NCBI Taxonomy" id="246787"/>
    <lineage>
        <taxon>Bacteria</taxon>
        <taxon>Pseudomonadati</taxon>
        <taxon>Bacteroidota</taxon>
        <taxon>Bacteroidia</taxon>
        <taxon>Bacteroidales</taxon>
        <taxon>Bacteroidaceae</taxon>
        <taxon>Bacteroides</taxon>
    </lineage>
</organism>
<dbReference type="PATRIC" id="fig|246787.4.peg.2925"/>
<evidence type="ECO:0000256" key="1">
    <source>
        <dbReference type="ARBA" id="ARBA00004496"/>
    </source>
</evidence>